<dbReference type="CDD" id="cd06238">
    <property type="entry name" value="M14-like"/>
    <property type="match status" value="1"/>
</dbReference>
<gene>
    <name evidence="11" type="ORF">EJ995_11425</name>
</gene>
<keyword evidence="4" id="KW-0378">Hydrolase</keyword>
<dbReference type="InterPro" id="IPR029062">
    <property type="entry name" value="Class_I_gatase-like"/>
</dbReference>
<evidence type="ECO:0000259" key="10">
    <source>
        <dbReference type="PROSITE" id="PS52035"/>
    </source>
</evidence>
<dbReference type="SMART" id="SM00631">
    <property type="entry name" value="Zn_pept"/>
    <property type="match status" value="1"/>
</dbReference>
<dbReference type="AlphaFoldDB" id="A0A3S9N0G3"/>
<evidence type="ECO:0000256" key="9">
    <source>
        <dbReference type="SAM" id="SignalP"/>
    </source>
</evidence>
<dbReference type="SUPFAM" id="SSF53187">
    <property type="entry name" value="Zn-dependent exopeptidases"/>
    <property type="match status" value="1"/>
</dbReference>
<evidence type="ECO:0000256" key="1">
    <source>
        <dbReference type="ARBA" id="ARBA00001947"/>
    </source>
</evidence>
<comment type="caution">
    <text evidence="7">Lacks conserved residue(s) required for the propagation of feature annotation.</text>
</comment>
<evidence type="ECO:0000313" key="11">
    <source>
        <dbReference type="EMBL" id="AZQ44812.1"/>
    </source>
</evidence>
<proteinExistence type="inferred from homology"/>
<evidence type="ECO:0000256" key="2">
    <source>
        <dbReference type="ARBA" id="ARBA00005988"/>
    </source>
</evidence>
<keyword evidence="3" id="KW-0645">Protease</keyword>
<name>A0A3S9N0G3_9FLAO</name>
<dbReference type="SUPFAM" id="SSF52317">
    <property type="entry name" value="Class I glutamine amidotransferase-like"/>
    <property type="match status" value="1"/>
</dbReference>
<feature type="signal peptide" evidence="9">
    <location>
        <begin position="1"/>
        <end position="19"/>
    </location>
</feature>
<feature type="domain" description="Peptidase M14" evidence="10">
    <location>
        <begin position="35"/>
        <end position="351"/>
    </location>
</feature>
<comment type="cofactor">
    <cofactor evidence="1">
        <name>Zn(2+)</name>
        <dbReference type="ChEBI" id="CHEBI:29105"/>
    </cofactor>
</comment>
<accession>A0A3S9N0G3</accession>
<evidence type="ECO:0000256" key="7">
    <source>
        <dbReference type="PROSITE-ProRule" id="PRU01379"/>
    </source>
</evidence>
<feature type="chain" id="PRO_5019141243" evidence="9">
    <location>
        <begin position="20"/>
        <end position="828"/>
    </location>
</feature>
<evidence type="ECO:0000256" key="8">
    <source>
        <dbReference type="SAM" id="MobiDB-lite"/>
    </source>
</evidence>
<dbReference type="EMBL" id="CP034549">
    <property type="protein sequence ID" value="AZQ44812.1"/>
    <property type="molecule type" value="Genomic_DNA"/>
</dbReference>
<keyword evidence="12" id="KW-1185">Reference proteome</keyword>
<dbReference type="Pfam" id="PF00246">
    <property type="entry name" value="Peptidase_M14"/>
    <property type="match status" value="1"/>
</dbReference>
<dbReference type="GO" id="GO:0008270">
    <property type="term" value="F:zinc ion binding"/>
    <property type="evidence" value="ECO:0007669"/>
    <property type="project" value="InterPro"/>
</dbReference>
<evidence type="ECO:0000256" key="5">
    <source>
        <dbReference type="ARBA" id="ARBA00022833"/>
    </source>
</evidence>
<dbReference type="PROSITE" id="PS52035">
    <property type="entry name" value="PEPTIDASE_M14"/>
    <property type="match status" value="1"/>
</dbReference>
<dbReference type="InterPro" id="IPR000834">
    <property type="entry name" value="Peptidase_M14"/>
</dbReference>
<keyword evidence="11" id="KW-0121">Carboxypeptidase</keyword>
<feature type="region of interest" description="Disordered" evidence="8">
    <location>
        <begin position="682"/>
        <end position="702"/>
    </location>
</feature>
<evidence type="ECO:0000313" key="12">
    <source>
        <dbReference type="Proteomes" id="UP000279600"/>
    </source>
</evidence>
<dbReference type="PANTHER" id="PTHR11705:SF143">
    <property type="entry name" value="SLL0236 PROTEIN"/>
    <property type="match status" value="1"/>
</dbReference>
<dbReference type="Gene3D" id="3.40.630.10">
    <property type="entry name" value="Zn peptidases"/>
    <property type="match status" value="1"/>
</dbReference>
<reference evidence="11 12" key="1">
    <citation type="submission" date="2018-12" db="EMBL/GenBank/DDBJ databases">
        <title>Complete genome of Nonlabens sp. MJ115.</title>
        <authorList>
            <person name="Choi H.S."/>
            <person name="Jung J."/>
        </authorList>
    </citation>
    <scope>NUCLEOTIDE SEQUENCE [LARGE SCALE GENOMIC DNA]</scope>
    <source>
        <strain evidence="11 12">MJ115</strain>
    </source>
</reference>
<dbReference type="GO" id="GO:0005615">
    <property type="term" value="C:extracellular space"/>
    <property type="evidence" value="ECO:0007669"/>
    <property type="project" value="TreeGrafter"/>
</dbReference>
<keyword evidence="5" id="KW-0862">Zinc</keyword>
<dbReference type="PANTHER" id="PTHR11705">
    <property type="entry name" value="PROTEASE FAMILY M14 CARBOXYPEPTIDASE A,B"/>
    <property type="match status" value="1"/>
</dbReference>
<dbReference type="KEGG" id="noj:EJ995_11425"/>
<evidence type="ECO:0000256" key="6">
    <source>
        <dbReference type="ARBA" id="ARBA00023049"/>
    </source>
</evidence>
<dbReference type="Gene3D" id="3.40.50.880">
    <property type="match status" value="1"/>
</dbReference>
<dbReference type="GO" id="GO:0004181">
    <property type="term" value="F:metallocarboxypeptidase activity"/>
    <property type="evidence" value="ECO:0007669"/>
    <property type="project" value="InterPro"/>
</dbReference>
<evidence type="ECO:0000256" key="4">
    <source>
        <dbReference type="ARBA" id="ARBA00022801"/>
    </source>
</evidence>
<protein>
    <submittedName>
        <fullName evidence="11">Zinc carboxypeptidase</fullName>
    </submittedName>
</protein>
<sequence>MIHRFTLVLFFLISTISQAQLQSPADFLGYELGTAFTRHAQVVDYLEHVANNSPLVTYEKYGETYERRPLTYVVITSSENHQNLESIRKANLQQTGLINDGSAVADKSIVWLSYNVHGNEASSTEAAMNTIYKLITEKKDWLQNTVVIMDPCVNPDGRDRYVNWFNQVASQPYDPSQAAAEHSEPWPGGRPNHYLFDLNRDWAWASQIETQERLKVYNQWMPHVHVDFHEQGINNPYYFAPAAEPFHEVITDFQRQFQTEIGQNHASYFDKEGWLYFTRERFDLLYPSYGDTYPTYMGAIGMTYEQAGHGRAGLGINTDEGYELTLVDRVAHHTTTGLSTIEVASKNAQRINSEFKKYFNNDDLKFKSFVLSGTSDQYKSLASLLDQHEIAYSFRESVNVTGKPYNGKSSGTLKADLAMVIHTDQPRGKMVQVLFEPQTSLSTPVTYDITAWNLVHAYGFDAVASSKKVSVGTATTLKSNYQTIPNANAGYIISWNGMDDARFLAALLKDGIKVRFSEKPFTNNGVEYDRGSLIIAKSDNVRNADLLAKLNQYAREYDRKVVAVNSSFASAGPDFGSPDVKLINAPRIALLKGDNISSLSYGAAWHFFEQQLEYPATNLDLEDLGRVELSNFDVIVMPNGYYGSVLNDAGLDKIKTFVRNGGKVVAIGSAMNSFAGKEGFALKNKEEESEDESKDTEADFTPYADREVESTKYFNSGSIFKVNLDKTHPLAFGYGDEYYTLKLGTQSMDYLSNGYNVGWIDQVNAVSGFVGTEANRELENTLVFGEERMGSGSFIYLVDDPLFRAFWENGKLFFVNSVFLVNNNKPTL</sequence>
<keyword evidence="9" id="KW-0732">Signal</keyword>
<keyword evidence="6" id="KW-0482">Metalloprotease</keyword>
<dbReference type="CDD" id="cd03143">
    <property type="entry name" value="A4_beta-galactosidase_middle_domain"/>
    <property type="match status" value="1"/>
</dbReference>
<dbReference type="RefSeq" id="WP_126448527.1">
    <property type="nucleotide sequence ID" value="NZ_CP034549.1"/>
</dbReference>
<dbReference type="Proteomes" id="UP000279600">
    <property type="component" value="Chromosome"/>
</dbReference>
<dbReference type="GO" id="GO:0006508">
    <property type="term" value="P:proteolysis"/>
    <property type="evidence" value="ECO:0007669"/>
    <property type="project" value="UniProtKB-KW"/>
</dbReference>
<dbReference type="OrthoDB" id="9758209at2"/>
<organism evidence="11 12">
    <name type="scientific">Nonlabens ponticola</name>
    <dbReference type="NCBI Taxonomy" id="2496866"/>
    <lineage>
        <taxon>Bacteria</taxon>
        <taxon>Pseudomonadati</taxon>
        <taxon>Bacteroidota</taxon>
        <taxon>Flavobacteriia</taxon>
        <taxon>Flavobacteriales</taxon>
        <taxon>Flavobacteriaceae</taxon>
        <taxon>Nonlabens</taxon>
    </lineage>
</organism>
<evidence type="ECO:0000256" key="3">
    <source>
        <dbReference type="ARBA" id="ARBA00022670"/>
    </source>
</evidence>
<comment type="similarity">
    <text evidence="2 7">Belongs to the peptidase M14 family.</text>
</comment>